<dbReference type="RefSeq" id="WP_069776477.1">
    <property type="nucleotide sequence ID" value="NZ_CP017248.1"/>
</dbReference>
<dbReference type="AlphaFoldDB" id="A0A1D7Y358"/>
<dbReference type="SMART" id="SM00530">
    <property type="entry name" value="HTH_XRE"/>
    <property type="match status" value="1"/>
</dbReference>
<evidence type="ECO:0000313" key="3">
    <source>
        <dbReference type="EMBL" id="AOR29819.1"/>
    </source>
</evidence>
<dbReference type="EMBL" id="CP017248">
    <property type="protein sequence ID" value="AOR29819.1"/>
    <property type="molecule type" value="Genomic_DNA"/>
</dbReference>
<dbReference type="CDD" id="cd00093">
    <property type="entry name" value="HTH_XRE"/>
    <property type="match status" value="1"/>
</dbReference>
<dbReference type="Proteomes" id="UP000094960">
    <property type="component" value="Chromosome"/>
</dbReference>
<dbReference type="PROSITE" id="PS50943">
    <property type="entry name" value="HTH_CROC1"/>
    <property type="match status" value="1"/>
</dbReference>
<dbReference type="Pfam" id="PF01381">
    <property type="entry name" value="HTH_3"/>
    <property type="match status" value="1"/>
</dbReference>
<evidence type="ECO:0000259" key="2">
    <source>
        <dbReference type="PROSITE" id="PS50943"/>
    </source>
</evidence>
<gene>
    <name evidence="3" type="ORF">BFF78_00800</name>
</gene>
<evidence type="ECO:0000313" key="4">
    <source>
        <dbReference type="Proteomes" id="UP000094960"/>
    </source>
</evidence>
<dbReference type="SUPFAM" id="SSF47413">
    <property type="entry name" value="lambda repressor-like DNA-binding domains"/>
    <property type="match status" value="1"/>
</dbReference>
<dbReference type="Gene3D" id="1.10.260.40">
    <property type="entry name" value="lambda repressor-like DNA-binding domains"/>
    <property type="match status" value="1"/>
</dbReference>
<organism evidence="3 4">
    <name type="scientific">Streptomyces fodineus</name>
    <dbReference type="NCBI Taxonomy" id="1904616"/>
    <lineage>
        <taxon>Bacteria</taxon>
        <taxon>Bacillati</taxon>
        <taxon>Actinomycetota</taxon>
        <taxon>Actinomycetes</taxon>
        <taxon>Kitasatosporales</taxon>
        <taxon>Streptomycetaceae</taxon>
        <taxon>Streptomyces</taxon>
    </lineage>
</organism>
<dbReference type="GO" id="GO:0003677">
    <property type="term" value="F:DNA binding"/>
    <property type="evidence" value="ECO:0007669"/>
    <property type="project" value="InterPro"/>
</dbReference>
<dbReference type="KEGG" id="spun:BFF78_00800"/>
<sequence>MEKQYATDTSAPSTLDDHVHATKADIAARLRYIRRHHPEGPFSLAKLADLAGVSKRTLAAVESDEGANLTIETLVKLAHSLGIHRCAYFLDDQVFQQVNKELEFIRELQKSRAQGLALRSSHATPVATSTDQVARLLTGIIDAAAQARDSLRGAPPTSGEERHASGPLPPTNT</sequence>
<feature type="region of interest" description="Disordered" evidence="1">
    <location>
        <begin position="150"/>
        <end position="173"/>
    </location>
</feature>
<accession>A0A1D7Y358</accession>
<dbReference type="InterPro" id="IPR010982">
    <property type="entry name" value="Lambda_DNA-bd_dom_sf"/>
</dbReference>
<dbReference type="InterPro" id="IPR001387">
    <property type="entry name" value="Cro/C1-type_HTH"/>
</dbReference>
<name>A0A1D7Y358_9ACTN</name>
<proteinExistence type="predicted"/>
<evidence type="ECO:0000256" key="1">
    <source>
        <dbReference type="SAM" id="MobiDB-lite"/>
    </source>
</evidence>
<feature type="domain" description="HTH cro/C1-type" evidence="2">
    <location>
        <begin position="43"/>
        <end position="89"/>
    </location>
</feature>
<reference evidence="4" key="1">
    <citation type="submission" date="2016-09" db="EMBL/GenBank/DDBJ databases">
        <title>Streptomyces puniciscabiei strain:TW1S1 Genome sequencing and assembly.</title>
        <authorList>
            <person name="Kim M.-K."/>
            <person name="Kim S.B."/>
        </authorList>
    </citation>
    <scope>NUCLEOTIDE SEQUENCE [LARGE SCALE GENOMIC DNA]</scope>
    <source>
        <strain evidence="4">TW1S1</strain>
    </source>
</reference>
<protein>
    <recommendedName>
        <fullName evidence="2">HTH cro/C1-type domain-containing protein</fullName>
    </recommendedName>
</protein>
<keyword evidence="4" id="KW-1185">Reference proteome</keyword>